<dbReference type="VEuPathDB" id="CryptoDB:Vbra_9147"/>
<dbReference type="SUPFAM" id="SSF49899">
    <property type="entry name" value="Concanavalin A-like lectins/glucanases"/>
    <property type="match status" value="1"/>
</dbReference>
<evidence type="ECO:0000313" key="4">
    <source>
        <dbReference type="EMBL" id="CEM12055.1"/>
    </source>
</evidence>
<dbReference type="PROSITE" id="PS50188">
    <property type="entry name" value="B302_SPRY"/>
    <property type="match status" value="1"/>
</dbReference>
<feature type="compositionally biased region" description="Low complexity" evidence="1">
    <location>
        <begin position="58"/>
        <end position="76"/>
    </location>
</feature>
<dbReference type="AlphaFoldDB" id="A0A0G4FFU1"/>
<feature type="region of interest" description="Disordered" evidence="1">
    <location>
        <begin position="367"/>
        <end position="599"/>
    </location>
</feature>
<dbReference type="PANTHER" id="PTHR12864">
    <property type="entry name" value="RAN BINDING PROTEIN 9-RELATED"/>
    <property type="match status" value="1"/>
</dbReference>
<dbReference type="Gene3D" id="2.60.120.920">
    <property type="match status" value="1"/>
</dbReference>
<name>A0A0G4FFU1_VITBC</name>
<dbReference type="SUPFAM" id="SSF81383">
    <property type="entry name" value="F-box domain"/>
    <property type="match status" value="1"/>
</dbReference>
<feature type="compositionally biased region" description="Low complexity" evidence="1">
    <location>
        <begin position="458"/>
        <end position="467"/>
    </location>
</feature>
<dbReference type="InterPro" id="IPR050618">
    <property type="entry name" value="Ubq-SigPath_Reg"/>
</dbReference>
<evidence type="ECO:0000313" key="5">
    <source>
        <dbReference type="Proteomes" id="UP000041254"/>
    </source>
</evidence>
<organism evidence="4 5">
    <name type="scientific">Vitrella brassicaformis (strain CCMP3155)</name>
    <dbReference type="NCBI Taxonomy" id="1169540"/>
    <lineage>
        <taxon>Eukaryota</taxon>
        <taxon>Sar</taxon>
        <taxon>Alveolata</taxon>
        <taxon>Colpodellida</taxon>
        <taxon>Vitrellaceae</taxon>
        <taxon>Vitrella</taxon>
    </lineage>
</organism>
<proteinExistence type="predicted"/>
<feature type="compositionally biased region" description="Acidic residues" evidence="1">
    <location>
        <begin position="441"/>
        <end position="453"/>
    </location>
</feature>
<sequence>MAIVWRKWHGRSGACPAFCYAALLGRKLIAVTTQATVCWGDGPMSDTVTTHDQPMEDAPAAANGPPAAAAGGAGASDGAAVAQPMAVGDSESAAGGGASDEHAVWSDVFKMCGDRTLAKCAMVSSSFKAMSEHNVVWNPLCNRKFPFQADTQFPASSSRKAIYKRMIVEGRPHTMHSTLPATLRSHGPFEYDYIPPANRPAGGGLPVAVLHTSDPWPVTANVCYFEVEIVDAGQQCRISVGVVPPDYNTARQVGWDAFSYGYHGDDGKLFHDAGHGIGWDENHPWPSGTVIGCGLLRRQRKIFFTKNGEILGVGFQNVRCVQLNAADSHPHDRLLYPAFGLHSPGERVRIVLGYEPSDFRFDLTQLTNTDDPQIDGPLQPPEGFDTDSEFDDDDIDDDGFDEDSDDLDIDDFSMGEEDSMDWGDDNYYDDGDPFNEGYEGHDDEQDQYDEEEKAQDHGQAAKAQVVAGGSGLHEDAPEEGWDDGYVEGDWHDQDDPFGDAADDGSWQEGGQWGEDNYDDPPEEGHEAYQATARNEMDDYIEQQQAQDEQERQEQERQEEYEQERQEEIRRLWDEEDYIEAHGDEYPGDAFGEDWDGVDD</sequence>
<evidence type="ECO:0000256" key="1">
    <source>
        <dbReference type="SAM" id="MobiDB-lite"/>
    </source>
</evidence>
<accession>A0A0G4FFU1</accession>
<dbReference type="CDD" id="cd12885">
    <property type="entry name" value="SPRY_RanBP_like"/>
    <property type="match status" value="1"/>
</dbReference>
<keyword evidence="2" id="KW-0732">Signal</keyword>
<dbReference type="InterPro" id="IPR001870">
    <property type="entry name" value="B30.2/SPRY"/>
</dbReference>
<feature type="signal peptide" evidence="2">
    <location>
        <begin position="1"/>
        <end position="21"/>
    </location>
</feature>
<gene>
    <name evidence="4" type="ORF">Vbra_9147</name>
</gene>
<reference evidence="4 5" key="1">
    <citation type="submission" date="2014-11" db="EMBL/GenBank/DDBJ databases">
        <authorList>
            <person name="Zhu J."/>
            <person name="Qi W."/>
            <person name="Song R."/>
        </authorList>
    </citation>
    <scope>NUCLEOTIDE SEQUENCE [LARGE SCALE GENOMIC DNA]</scope>
</reference>
<feature type="domain" description="B30.2/SPRY" evidence="3">
    <location>
        <begin position="148"/>
        <end position="357"/>
    </location>
</feature>
<dbReference type="STRING" id="1169540.A0A0G4FFU1"/>
<dbReference type="InterPro" id="IPR036047">
    <property type="entry name" value="F-box-like_dom_sf"/>
</dbReference>
<dbReference type="InterPro" id="IPR003877">
    <property type="entry name" value="SPRY_dom"/>
</dbReference>
<protein>
    <recommendedName>
        <fullName evidence="3">B30.2/SPRY domain-containing protein</fullName>
    </recommendedName>
</protein>
<dbReference type="InterPro" id="IPR044736">
    <property type="entry name" value="Gid1/RanBPM/SPLA_SPRY"/>
</dbReference>
<dbReference type="Proteomes" id="UP000041254">
    <property type="component" value="Unassembled WGS sequence"/>
</dbReference>
<dbReference type="SMART" id="SM00449">
    <property type="entry name" value="SPRY"/>
    <property type="match status" value="1"/>
</dbReference>
<feature type="chain" id="PRO_5005189024" description="B30.2/SPRY domain-containing protein" evidence="2">
    <location>
        <begin position="22"/>
        <end position="599"/>
    </location>
</feature>
<dbReference type="InterPro" id="IPR013320">
    <property type="entry name" value="ConA-like_dom_sf"/>
</dbReference>
<dbReference type="InParanoid" id="A0A0G4FFU1"/>
<feature type="compositionally biased region" description="Acidic residues" evidence="1">
    <location>
        <begin position="476"/>
        <end position="486"/>
    </location>
</feature>
<evidence type="ECO:0000256" key="2">
    <source>
        <dbReference type="SAM" id="SignalP"/>
    </source>
</evidence>
<dbReference type="OrthoDB" id="25503at2759"/>
<feature type="compositionally biased region" description="Acidic residues" evidence="1">
    <location>
        <begin position="590"/>
        <end position="599"/>
    </location>
</feature>
<feature type="region of interest" description="Disordered" evidence="1">
    <location>
        <begin position="49"/>
        <end position="76"/>
    </location>
</feature>
<dbReference type="Pfam" id="PF00622">
    <property type="entry name" value="SPRY"/>
    <property type="match status" value="1"/>
</dbReference>
<evidence type="ECO:0000259" key="3">
    <source>
        <dbReference type="PROSITE" id="PS50188"/>
    </source>
</evidence>
<feature type="compositionally biased region" description="Acidic residues" evidence="1">
    <location>
        <begin position="384"/>
        <end position="433"/>
    </location>
</feature>
<dbReference type="InterPro" id="IPR043136">
    <property type="entry name" value="B30.2/SPRY_sf"/>
</dbReference>
<keyword evidence="5" id="KW-1185">Reference proteome</keyword>
<feature type="compositionally biased region" description="Basic and acidic residues" evidence="1">
    <location>
        <begin position="548"/>
        <end position="584"/>
    </location>
</feature>
<dbReference type="EMBL" id="CDMY01000431">
    <property type="protein sequence ID" value="CEM12055.1"/>
    <property type="molecule type" value="Genomic_DNA"/>
</dbReference>